<feature type="compositionally biased region" description="Acidic residues" evidence="1">
    <location>
        <begin position="1"/>
        <end position="16"/>
    </location>
</feature>
<evidence type="ECO:0000313" key="2">
    <source>
        <dbReference type="EMBL" id="KZT50178.1"/>
    </source>
</evidence>
<evidence type="ECO:0000256" key="1">
    <source>
        <dbReference type="SAM" id="MobiDB-lite"/>
    </source>
</evidence>
<reference evidence="2 3" key="1">
    <citation type="journal article" date="2016" name="Mol. Biol. Evol.">
        <title>Comparative Genomics of Early-Diverging Mushroom-Forming Fungi Provides Insights into the Origins of Lignocellulose Decay Capabilities.</title>
        <authorList>
            <person name="Nagy L.G."/>
            <person name="Riley R."/>
            <person name="Tritt A."/>
            <person name="Adam C."/>
            <person name="Daum C."/>
            <person name="Floudas D."/>
            <person name="Sun H."/>
            <person name="Yadav J.S."/>
            <person name="Pangilinan J."/>
            <person name="Larsson K.H."/>
            <person name="Matsuura K."/>
            <person name="Barry K."/>
            <person name="Labutti K."/>
            <person name="Kuo R."/>
            <person name="Ohm R.A."/>
            <person name="Bhattacharya S.S."/>
            <person name="Shirouzu T."/>
            <person name="Yoshinaga Y."/>
            <person name="Martin F.M."/>
            <person name="Grigoriev I.V."/>
            <person name="Hibbett D.S."/>
        </authorList>
    </citation>
    <scope>NUCLEOTIDE SEQUENCE [LARGE SCALE GENOMIC DNA]</scope>
    <source>
        <strain evidence="2 3">HHB12733</strain>
    </source>
</reference>
<accession>A0A165C357</accession>
<dbReference type="EMBL" id="KV424214">
    <property type="protein sequence ID" value="KZT50178.1"/>
    <property type="molecule type" value="Genomic_DNA"/>
</dbReference>
<name>A0A165C357_9BASI</name>
<evidence type="ECO:0000313" key="3">
    <source>
        <dbReference type="Proteomes" id="UP000076842"/>
    </source>
</evidence>
<protein>
    <submittedName>
        <fullName evidence="2">Uncharacterized protein</fullName>
    </submittedName>
</protein>
<dbReference type="InParanoid" id="A0A165C357"/>
<organism evidence="2 3">
    <name type="scientific">Calocera cornea HHB12733</name>
    <dbReference type="NCBI Taxonomy" id="1353952"/>
    <lineage>
        <taxon>Eukaryota</taxon>
        <taxon>Fungi</taxon>
        <taxon>Dikarya</taxon>
        <taxon>Basidiomycota</taxon>
        <taxon>Agaricomycotina</taxon>
        <taxon>Dacrymycetes</taxon>
        <taxon>Dacrymycetales</taxon>
        <taxon>Dacrymycetaceae</taxon>
        <taxon>Calocera</taxon>
    </lineage>
</organism>
<proteinExistence type="predicted"/>
<dbReference type="AlphaFoldDB" id="A0A165C357"/>
<gene>
    <name evidence="2" type="ORF">CALCODRAFT_488902</name>
</gene>
<sequence length="233" mass="26174">MGMGDPDDGALTDLENEPDKAEADPIQTPTSKKRPKASPSEDLPPAVVVTPNDRDKESQALLVEEAKKWKIGEGVFLIPRTDLGQPGNQFERKYGRSLDRSHLAVLKSSIRTGLRMIHNKIRISTPRANISPESLAVLRGNVVDPSSPDTYHIVELLDVTKATNFAGQHRQMAILELWSEERHSLPHVFGDPAPEQPYWIAEFYDEAMRKTDKGEELYKGLAPQLFSSYYLFH</sequence>
<feature type="region of interest" description="Disordered" evidence="1">
    <location>
        <begin position="1"/>
        <end position="54"/>
    </location>
</feature>
<dbReference type="Proteomes" id="UP000076842">
    <property type="component" value="Unassembled WGS sequence"/>
</dbReference>
<keyword evidence="3" id="KW-1185">Reference proteome</keyword>